<dbReference type="Gene3D" id="2.170.130.30">
    <property type="match status" value="1"/>
</dbReference>
<evidence type="ECO:0000313" key="4">
    <source>
        <dbReference type="Proteomes" id="UP000234384"/>
    </source>
</evidence>
<dbReference type="Proteomes" id="UP000234384">
    <property type="component" value="Unassembled WGS sequence"/>
</dbReference>
<dbReference type="OrthoDB" id="2870483at2"/>
<organism evidence="3 4">
    <name type="scientific">Falseniella ignava</name>
    <dbReference type="NCBI Taxonomy" id="137730"/>
    <lineage>
        <taxon>Bacteria</taxon>
        <taxon>Bacillati</taxon>
        <taxon>Bacillota</taxon>
        <taxon>Bacilli</taxon>
        <taxon>Lactobacillales</taxon>
        <taxon>Aerococcaceae</taxon>
        <taxon>Falseniella</taxon>
    </lineage>
</organism>
<feature type="domain" description="Transcobalamin-like C-terminal" evidence="2">
    <location>
        <begin position="71"/>
        <end position="136"/>
    </location>
</feature>
<comment type="caution">
    <text evidence="3">The sequence shown here is derived from an EMBL/GenBank/DDBJ whole genome shotgun (WGS) entry which is preliminary data.</text>
</comment>
<name>A0A2I1JWU0_9LACT</name>
<dbReference type="EMBL" id="PKHE01000019">
    <property type="protein sequence ID" value="PKY87846.1"/>
    <property type="molecule type" value="Genomic_DNA"/>
</dbReference>
<dbReference type="InterPro" id="IPR027954">
    <property type="entry name" value="Transcobalamin-like_C"/>
</dbReference>
<feature type="signal peptide" evidence="1">
    <location>
        <begin position="1"/>
        <end position="27"/>
    </location>
</feature>
<dbReference type="Pfam" id="PF14478">
    <property type="entry name" value="DUF4430"/>
    <property type="match status" value="1"/>
</dbReference>
<evidence type="ECO:0000259" key="2">
    <source>
        <dbReference type="Pfam" id="PF14478"/>
    </source>
</evidence>
<keyword evidence="1" id="KW-0732">Signal</keyword>
<dbReference type="PROSITE" id="PS51257">
    <property type="entry name" value="PROKAR_LIPOPROTEIN"/>
    <property type="match status" value="1"/>
</dbReference>
<evidence type="ECO:0000256" key="1">
    <source>
        <dbReference type="SAM" id="SignalP"/>
    </source>
</evidence>
<sequence length="139" mass="15573">MSLWMKKIVLLLMGATVLTACQPQNNAAPTESTTVESTTVAEEAELEVTIDIIVEDEIVNKGEQTFKVAEGANLLDVMKEHFEVVEKDGFISKINDHAQDEKENIWWLYDVNGKMAEVGANEFILSDGDHVEWKLTAFE</sequence>
<dbReference type="AlphaFoldDB" id="A0A2I1JWU0"/>
<feature type="chain" id="PRO_5014137833" description="Transcobalamin-like C-terminal domain-containing protein" evidence="1">
    <location>
        <begin position="28"/>
        <end position="139"/>
    </location>
</feature>
<protein>
    <recommendedName>
        <fullName evidence="2">Transcobalamin-like C-terminal domain-containing protein</fullName>
    </recommendedName>
</protein>
<reference evidence="3 4" key="1">
    <citation type="submission" date="2017-12" db="EMBL/GenBank/DDBJ databases">
        <title>Phylogenetic diversity of female urinary microbiome.</title>
        <authorList>
            <person name="Thomas-White K."/>
            <person name="Wolfe A.J."/>
        </authorList>
    </citation>
    <scope>NUCLEOTIDE SEQUENCE [LARGE SCALE GENOMIC DNA]</scope>
    <source>
        <strain evidence="3 4">UMB0898</strain>
    </source>
</reference>
<accession>A0A2I1JWU0</accession>
<gene>
    <name evidence="3" type="ORF">CYJ57_06530</name>
</gene>
<evidence type="ECO:0000313" key="3">
    <source>
        <dbReference type="EMBL" id="PKY87846.1"/>
    </source>
</evidence>
<proteinExistence type="predicted"/>